<name>A0A645B962_9ZZZZ</name>
<dbReference type="AlphaFoldDB" id="A0A645B962"/>
<accession>A0A645B962</accession>
<protein>
    <recommendedName>
        <fullName evidence="1">DUF4325 domain-containing protein</fullName>
    </recommendedName>
</protein>
<sequence>MKQDHILIHVRTVINSPFCIDAADGQKIYELLHKALSEKKHVTLSFKGIDLLITAFLNTAVGQLFKDFTEEQVHSYLSKTDLNAGFEPVWDKVVKGAPVYYAHQDKIESDIKEIMED</sequence>
<comment type="caution">
    <text evidence="2">The sequence shown here is derived from an EMBL/GenBank/DDBJ whole genome shotgun (WGS) entry which is preliminary data.</text>
</comment>
<proteinExistence type="predicted"/>
<gene>
    <name evidence="2" type="ORF">SDC9_108826</name>
</gene>
<dbReference type="EMBL" id="VSSQ01018619">
    <property type="protein sequence ID" value="MPM61962.1"/>
    <property type="molecule type" value="Genomic_DNA"/>
</dbReference>
<feature type="domain" description="DUF4325" evidence="1">
    <location>
        <begin position="24"/>
        <end position="81"/>
    </location>
</feature>
<reference evidence="2" key="1">
    <citation type="submission" date="2019-08" db="EMBL/GenBank/DDBJ databases">
        <authorList>
            <person name="Kucharzyk K."/>
            <person name="Murdoch R.W."/>
            <person name="Higgins S."/>
            <person name="Loffler F."/>
        </authorList>
    </citation>
    <scope>NUCLEOTIDE SEQUENCE</scope>
</reference>
<dbReference type="InterPro" id="IPR025474">
    <property type="entry name" value="DUF4325"/>
</dbReference>
<organism evidence="2">
    <name type="scientific">bioreactor metagenome</name>
    <dbReference type="NCBI Taxonomy" id="1076179"/>
    <lineage>
        <taxon>unclassified sequences</taxon>
        <taxon>metagenomes</taxon>
        <taxon>ecological metagenomes</taxon>
    </lineage>
</organism>
<evidence type="ECO:0000259" key="1">
    <source>
        <dbReference type="Pfam" id="PF14213"/>
    </source>
</evidence>
<dbReference type="Pfam" id="PF14213">
    <property type="entry name" value="DUF4325"/>
    <property type="match status" value="1"/>
</dbReference>
<evidence type="ECO:0000313" key="2">
    <source>
        <dbReference type="EMBL" id="MPM61962.1"/>
    </source>
</evidence>